<keyword evidence="1" id="KW-1133">Transmembrane helix</keyword>
<dbReference type="EMBL" id="BMIU01000011">
    <property type="protein sequence ID" value="GGF35634.1"/>
    <property type="molecule type" value="Genomic_DNA"/>
</dbReference>
<keyword evidence="1" id="KW-0812">Transmembrane</keyword>
<evidence type="ECO:0000313" key="3">
    <source>
        <dbReference type="Proteomes" id="UP000647339"/>
    </source>
</evidence>
<accession>A0ABQ1V4C3</accession>
<dbReference type="Proteomes" id="UP000647339">
    <property type="component" value="Unassembled WGS sequence"/>
</dbReference>
<sequence length="56" mass="6323">MVCVDCDLAEEPFFILSEDLLQEVKNNMAAIKWIMIFMIFSLYCILGAGFGPSDTE</sequence>
<proteinExistence type="predicted"/>
<protein>
    <submittedName>
        <fullName evidence="2">Uncharacterized protein</fullName>
    </submittedName>
</protein>
<keyword evidence="1" id="KW-0472">Membrane</keyword>
<feature type="transmembrane region" description="Helical" evidence="1">
    <location>
        <begin position="30"/>
        <end position="50"/>
    </location>
</feature>
<name>A0ABQ1V4C3_9BACT</name>
<comment type="caution">
    <text evidence="2">The sequence shown here is derived from an EMBL/GenBank/DDBJ whole genome shotgun (WGS) entry which is preliminary data.</text>
</comment>
<keyword evidence="3" id="KW-1185">Reference proteome</keyword>
<gene>
    <name evidence="2" type="ORF">GCM10011339_24990</name>
</gene>
<reference evidence="3" key="1">
    <citation type="journal article" date="2019" name="Int. J. Syst. Evol. Microbiol.">
        <title>The Global Catalogue of Microorganisms (GCM) 10K type strain sequencing project: providing services to taxonomists for standard genome sequencing and annotation.</title>
        <authorList>
            <consortium name="The Broad Institute Genomics Platform"/>
            <consortium name="The Broad Institute Genome Sequencing Center for Infectious Disease"/>
            <person name="Wu L."/>
            <person name="Ma J."/>
        </authorList>
    </citation>
    <scope>NUCLEOTIDE SEQUENCE [LARGE SCALE GENOMIC DNA]</scope>
    <source>
        <strain evidence="3">CGMCC 1.15407</strain>
    </source>
</reference>
<evidence type="ECO:0000256" key="1">
    <source>
        <dbReference type="SAM" id="Phobius"/>
    </source>
</evidence>
<evidence type="ECO:0000313" key="2">
    <source>
        <dbReference type="EMBL" id="GGF35634.1"/>
    </source>
</evidence>
<organism evidence="2 3">
    <name type="scientific">Echinicola rosea</name>
    <dbReference type="NCBI Taxonomy" id="1807691"/>
    <lineage>
        <taxon>Bacteria</taxon>
        <taxon>Pseudomonadati</taxon>
        <taxon>Bacteroidota</taxon>
        <taxon>Cytophagia</taxon>
        <taxon>Cytophagales</taxon>
        <taxon>Cyclobacteriaceae</taxon>
        <taxon>Echinicola</taxon>
    </lineage>
</organism>